<dbReference type="GO" id="GO:0016616">
    <property type="term" value="F:oxidoreductase activity, acting on the CH-OH group of donors, NAD or NADP as acceptor"/>
    <property type="evidence" value="ECO:0007669"/>
    <property type="project" value="InterPro"/>
</dbReference>
<evidence type="ECO:0000256" key="3">
    <source>
        <dbReference type="ARBA" id="ARBA00023027"/>
    </source>
</evidence>
<dbReference type="NCBIfam" id="TIGR03026">
    <property type="entry name" value="NDP-sugDHase"/>
    <property type="match status" value="1"/>
</dbReference>
<dbReference type="SUPFAM" id="SSF51735">
    <property type="entry name" value="NAD(P)-binding Rossmann-fold domains"/>
    <property type="match status" value="1"/>
</dbReference>
<name>A0A212KBG2_9BACT</name>
<dbReference type="InterPro" id="IPR036220">
    <property type="entry name" value="UDP-Glc/GDP-Man_DH_C_sf"/>
</dbReference>
<dbReference type="PIRSF" id="PIRSF000124">
    <property type="entry name" value="UDPglc_GDPman_dh"/>
    <property type="match status" value="1"/>
</dbReference>
<dbReference type="InterPro" id="IPR014026">
    <property type="entry name" value="UDP-Glc/GDP-Man_DH_dimer"/>
</dbReference>
<evidence type="ECO:0000256" key="2">
    <source>
        <dbReference type="ARBA" id="ARBA00023002"/>
    </source>
</evidence>
<comment type="similarity">
    <text evidence="1 4">Belongs to the UDP-glucose/GDP-mannose dehydrogenase family.</text>
</comment>
<dbReference type="GO" id="GO:0016628">
    <property type="term" value="F:oxidoreductase activity, acting on the CH-CH group of donors, NAD or NADP as acceptor"/>
    <property type="evidence" value="ECO:0007669"/>
    <property type="project" value="InterPro"/>
</dbReference>
<dbReference type="PIRSF" id="PIRSF500136">
    <property type="entry name" value="UDP_ManNAc_DH"/>
    <property type="match status" value="1"/>
</dbReference>
<dbReference type="SUPFAM" id="SSF52413">
    <property type="entry name" value="UDP-glucose/GDP-mannose dehydrogenase C-terminal domain"/>
    <property type="match status" value="1"/>
</dbReference>
<evidence type="ECO:0000256" key="4">
    <source>
        <dbReference type="PIRNR" id="PIRNR000124"/>
    </source>
</evidence>
<feature type="domain" description="UDP-glucose/GDP-mannose dehydrogenase C-terminal" evidence="5">
    <location>
        <begin position="322"/>
        <end position="423"/>
    </location>
</feature>
<dbReference type="PANTHER" id="PTHR43491:SF2">
    <property type="entry name" value="UDP-N-ACETYL-D-MANNOSAMINE DEHYDROGENASE"/>
    <property type="match status" value="1"/>
</dbReference>
<proteinExistence type="inferred from homology"/>
<protein>
    <submittedName>
        <fullName evidence="6">Protein CapL</fullName>
    </submittedName>
</protein>
<dbReference type="SUPFAM" id="SSF48179">
    <property type="entry name" value="6-phosphogluconate dehydrogenase C-terminal domain-like"/>
    <property type="match status" value="1"/>
</dbReference>
<dbReference type="InterPro" id="IPR008927">
    <property type="entry name" value="6-PGluconate_DH-like_C_sf"/>
</dbReference>
<dbReference type="Gene3D" id="3.40.50.720">
    <property type="entry name" value="NAD(P)-binding Rossmann-like Domain"/>
    <property type="match status" value="2"/>
</dbReference>
<dbReference type="Pfam" id="PF03721">
    <property type="entry name" value="UDPG_MGDP_dh_N"/>
    <property type="match status" value="1"/>
</dbReference>
<dbReference type="PANTHER" id="PTHR43491">
    <property type="entry name" value="UDP-N-ACETYL-D-MANNOSAMINE DEHYDROGENASE"/>
    <property type="match status" value="1"/>
</dbReference>
<dbReference type="InterPro" id="IPR028359">
    <property type="entry name" value="UDP_ManNAc/GlcNAc_DH"/>
</dbReference>
<reference evidence="6" key="1">
    <citation type="submission" date="2016-04" db="EMBL/GenBank/DDBJ databases">
        <authorList>
            <person name="Evans L.H."/>
            <person name="Alamgir A."/>
            <person name="Owens N."/>
            <person name="Weber N.D."/>
            <person name="Virtaneva K."/>
            <person name="Barbian K."/>
            <person name="Babar A."/>
            <person name="Rosenke K."/>
        </authorList>
    </citation>
    <scope>NUCLEOTIDE SEQUENCE</scope>
    <source>
        <strain evidence="6">92-2</strain>
    </source>
</reference>
<keyword evidence="2" id="KW-0560">Oxidoreductase</keyword>
<dbReference type="InterPro" id="IPR001732">
    <property type="entry name" value="UDP-Glc/GDP-Man_DH_N"/>
</dbReference>
<evidence type="ECO:0000256" key="1">
    <source>
        <dbReference type="ARBA" id="ARBA00006601"/>
    </source>
</evidence>
<dbReference type="InterPro" id="IPR036291">
    <property type="entry name" value="NAD(P)-bd_dom_sf"/>
</dbReference>
<accession>A0A212KBG2</accession>
<dbReference type="InterPro" id="IPR017476">
    <property type="entry name" value="UDP-Glc/GDP-Man"/>
</dbReference>
<dbReference type="Pfam" id="PF03720">
    <property type="entry name" value="UDPG_MGDP_dh_C"/>
    <property type="match status" value="1"/>
</dbReference>
<dbReference type="SMART" id="SM00984">
    <property type="entry name" value="UDPG_MGDP_dh_C"/>
    <property type="match status" value="1"/>
</dbReference>
<dbReference type="GO" id="GO:0000271">
    <property type="term" value="P:polysaccharide biosynthetic process"/>
    <property type="evidence" value="ECO:0007669"/>
    <property type="project" value="InterPro"/>
</dbReference>
<gene>
    <name evidence="6" type="primary">capL</name>
    <name evidence="6" type="ORF">KM92DES2_12603</name>
</gene>
<dbReference type="GO" id="GO:0051287">
    <property type="term" value="F:NAD binding"/>
    <property type="evidence" value="ECO:0007669"/>
    <property type="project" value="InterPro"/>
</dbReference>
<dbReference type="Pfam" id="PF00984">
    <property type="entry name" value="UDPG_MGDP_dh"/>
    <property type="match status" value="1"/>
</dbReference>
<dbReference type="RefSeq" id="WP_192113709.1">
    <property type="nucleotide sequence ID" value="NZ_CABUEN010000011.1"/>
</dbReference>
<sequence length="436" mass="47321">MVSFEDLLAKKSSVAVVGLGYVGLPLAVALSHHFDVIGFDINVARVDALNKGHDATNEVDDASLAASTARFTSDAAELAKAGVIIVAVPTPVDSHRQPDLTPVVGASRTVGRHMPKGCVVCYESTVYPGVTEDECIPLLEKESGMRFPADFTVGYSPERINPGDKVHRLETIRKVVSGSDAPTADLLVKVYGAVVTAGIHRASCIKVAEAAKVIENTQRDINIALMNELALIFNRMGIDTLEVLEAAGSKWNFLPFRPGLVGGHCIGVDPYYLTYKAEEIGCHPEVILAGRRINDGMGKYVAEICVKRLINADKHVKGARVGLLGFTFKENVPDIRNTRVVDIIAELKEYGITALVHDPEADAAEAQHEYGQTLLPLSDLKNLDVLILAVSHESFRQLDHAAIRAMFAGDAVTLMDIKGFWDKQEMLDAGFDLWRL</sequence>
<keyword evidence="3" id="KW-0520">NAD</keyword>
<dbReference type="AlphaFoldDB" id="A0A212KBG2"/>
<organism evidence="6">
    <name type="scientific">uncultured Desulfovibrio sp</name>
    <dbReference type="NCBI Taxonomy" id="167968"/>
    <lineage>
        <taxon>Bacteria</taxon>
        <taxon>Pseudomonadati</taxon>
        <taxon>Thermodesulfobacteriota</taxon>
        <taxon>Desulfovibrionia</taxon>
        <taxon>Desulfovibrionales</taxon>
        <taxon>Desulfovibrionaceae</taxon>
        <taxon>Desulfovibrio</taxon>
        <taxon>environmental samples</taxon>
    </lineage>
</organism>
<evidence type="ECO:0000313" key="6">
    <source>
        <dbReference type="EMBL" id="SBW09020.1"/>
    </source>
</evidence>
<dbReference type="EMBL" id="FLUP01000001">
    <property type="protein sequence ID" value="SBW09020.1"/>
    <property type="molecule type" value="Genomic_DNA"/>
</dbReference>
<evidence type="ECO:0000259" key="5">
    <source>
        <dbReference type="SMART" id="SM00984"/>
    </source>
</evidence>
<dbReference type="InterPro" id="IPR014027">
    <property type="entry name" value="UDP-Glc/GDP-Man_DH_C"/>
</dbReference>